<evidence type="ECO:0000313" key="3">
    <source>
        <dbReference type="Proteomes" id="UP001152795"/>
    </source>
</evidence>
<evidence type="ECO:0000256" key="1">
    <source>
        <dbReference type="SAM" id="MobiDB-lite"/>
    </source>
</evidence>
<reference evidence="2" key="1">
    <citation type="submission" date="2020-04" db="EMBL/GenBank/DDBJ databases">
        <authorList>
            <person name="Alioto T."/>
            <person name="Alioto T."/>
            <person name="Gomez Garrido J."/>
        </authorList>
    </citation>
    <scope>NUCLEOTIDE SEQUENCE</scope>
    <source>
        <strain evidence="2">A484AB</strain>
    </source>
</reference>
<dbReference type="EMBL" id="CACRXK020004467">
    <property type="protein sequence ID" value="CAB4002846.1"/>
    <property type="molecule type" value="Genomic_DNA"/>
</dbReference>
<dbReference type="PANTHER" id="PTHR47331">
    <property type="entry name" value="PHD-TYPE DOMAIN-CONTAINING PROTEIN"/>
    <property type="match status" value="1"/>
</dbReference>
<protein>
    <submittedName>
        <fullName evidence="2">Uncharacterized protein</fullName>
    </submittedName>
</protein>
<feature type="region of interest" description="Disordered" evidence="1">
    <location>
        <begin position="96"/>
        <end position="135"/>
    </location>
</feature>
<feature type="region of interest" description="Disordered" evidence="1">
    <location>
        <begin position="1"/>
        <end position="21"/>
    </location>
</feature>
<proteinExistence type="predicted"/>
<dbReference type="AlphaFoldDB" id="A0A6S7HEP4"/>
<name>A0A6S7HEP4_PARCT</name>
<gene>
    <name evidence="2" type="ORF">PACLA_8A031573</name>
</gene>
<evidence type="ECO:0000313" key="2">
    <source>
        <dbReference type="EMBL" id="CAB4002846.1"/>
    </source>
</evidence>
<accession>A0A6S7HEP4</accession>
<keyword evidence="3" id="KW-1185">Reference proteome</keyword>
<sequence length="267" mass="30112">MTKKRKSRARKSSVSNEISKSQTSKGRNLLCVLCKGTHHLERCHKFRAQSLQQRRDLIKSKRVCHACLSPGHFVNNCRGAQMCGVEGCQRRHHPLLHSSEKEVKPPQADPGAESGSAPENNRSTQDMQSGGSNVSGVALGCKEDVKGMSSIHEQLESLYNSEFSESTADLKECLSIEDRRAKAMMDSSVKLKDGHYEIDLPWKYSEPTLPNDRSMAEKRLGYLKKRLERGPTLHAKYKATMEEYISKGHAKRVQADRESQFNKTVKR</sequence>
<organism evidence="2 3">
    <name type="scientific">Paramuricea clavata</name>
    <name type="common">Red gorgonian</name>
    <name type="synonym">Violescent sea-whip</name>
    <dbReference type="NCBI Taxonomy" id="317549"/>
    <lineage>
        <taxon>Eukaryota</taxon>
        <taxon>Metazoa</taxon>
        <taxon>Cnidaria</taxon>
        <taxon>Anthozoa</taxon>
        <taxon>Octocorallia</taxon>
        <taxon>Malacalcyonacea</taxon>
        <taxon>Plexauridae</taxon>
        <taxon>Paramuricea</taxon>
    </lineage>
</organism>
<dbReference type="OrthoDB" id="5983040at2759"/>
<comment type="caution">
    <text evidence="2">The sequence shown here is derived from an EMBL/GenBank/DDBJ whole genome shotgun (WGS) entry which is preliminary data.</text>
</comment>
<feature type="compositionally biased region" description="Basic residues" evidence="1">
    <location>
        <begin position="1"/>
        <end position="11"/>
    </location>
</feature>
<dbReference type="Proteomes" id="UP001152795">
    <property type="component" value="Unassembled WGS sequence"/>
</dbReference>
<feature type="compositionally biased region" description="Polar residues" evidence="1">
    <location>
        <begin position="117"/>
        <end position="135"/>
    </location>
</feature>
<dbReference type="PANTHER" id="PTHR47331:SF1">
    <property type="entry name" value="GAG-LIKE PROTEIN"/>
    <property type="match status" value="1"/>
</dbReference>